<dbReference type="Proteomes" id="UP000235347">
    <property type="component" value="Unassembled WGS sequence"/>
</dbReference>
<dbReference type="InterPro" id="IPR007138">
    <property type="entry name" value="ABM_dom"/>
</dbReference>
<dbReference type="InterPro" id="IPR011008">
    <property type="entry name" value="Dimeric_a/b-barrel"/>
</dbReference>
<proteinExistence type="predicted"/>
<accession>A0A2N7VJI7</accession>
<sequence>MSKVDCHSRNSEREVMLVISIQTIPGKGHEQIAAYEKLAPLVRAEQGCLQYDLHSVVGDENRFVLIERWASTEALAAHDVTPHMIAADAHSPSFRAAPARVLQLAPDRLA</sequence>
<feature type="domain" description="ABM" evidence="1">
    <location>
        <begin position="15"/>
        <end position="104"/>
    </location>
</feature>
<keyword evidence="2" id="KW-0503">Monooxygenase</keyword>
<evidence type="ECO:0000313" key="3">
    <source>
        <dbReference type="Proteomes" id="UP000235347"/>
    </source>
</evidence>
<keyword evidence="2" id="KW-0560">Oxidoreductase</keyword>
<dbReference type="PANTHER" id="PTHR33336:SF3">
    <property type="entry name" value="ABM DOMAIN-CONTAINING PROTEIN"/>
    <property type="match status" value="1"/>
</dbReference>
<dbReference type="EMBL" id="PNYB01000030">
    <property type="protein sequence ID" value="PMS17329.1"/>
    <property type="molecule type" value="Genomic_DNA"/>
</dbReference>
<evidence type="ECO:0000313" key="2">
    <source>
        <dbReference type="EMBL" id="PMS17329.1"/>
    </source>
</evidence>
<dbReference type="Gene3D" id="3.30.70.100">
    <property type="match status" value="1"/>
</dbReference>
<name>A0A2N7VJI7_9BURK</name>
<dbReference type="SUPFAM" id="SSF54909">
    <property type="entry name" value="Dimeric alpha+beta barrel"/>
    <property type="match status" value="1"/>
</dbReference>
<reference evidence="2 3" key="1">
    <citation type="submission" date="2018-01" db="EMBL/GenBank/DDBJ databases">
        <title>Whole genome analyses suggest that Burkholderia sensu lato contains two further novel genera in the rhizoxinica-symbiotica group Mycetohabitans gen. nov., and Trinickia gen. nov.: implications for the evolution of diazotrophy and nodulation in the Burkholderiaceae.</title>
        <authorList>
            <person name="Estrada-de los Santos P."/>
            <person name="Palmer M."/>
            <person name="Chavez-Ramirez B."/>
            <person name="Beukes C."/>
            <person name="Steenkamp E.T."/>
            <person name="Hirsch A.M."/>
            <person name="Manyaka P."/>
            <person name="Maluk M."/>
            <person name="Lafos M."/>
            <person name="Crook M."/>
            <person name="Gross E."/>
            <person name="Simon M.F."/>
            <person name="Bueno dos Reis Junior F."/>
            <person name="Poole P.S."/>
            <person name="Venter S.N."/>
            <person name="James E.K."/>
        </authorList>
    </citation>
    <scope>NUCLEOTIDE SEQUENCE [LARGE SCALE GENOMIC DNA]</scope>
    <source>
        <strain evidence="2 3">GP25-8</strain>
    </source>
</reference>
<evidence type="ECO:0000259" key="1">
    <source>
        <dbReference type="PROSITE" id="PS51725"/>
    </source>
</evidence>
<organism evidence="2 3">
    <name type="scientific">Trinickia soli</name>
    <dbReference type="NCBI Taxonomy" id="380675"/>
    <lineage>
        <taxon>Bacteria</taxon>
        <taxon>Pseudomonadati</taxon>
        <taxon>Pseudomonadota</taxon>
        <taxon>Betaproteobacteria</taxon>
        <taxon>Burkholderiales</taxon>
        <taxon>Burkholderiaceae</taxon>
        <taxon>Trinickia</taxon>
    </lineage>
</organism>
<keyword evidence="3" id="KW-1185">Reference proteome</keyword>
<dbReference type="RefSeq" id="WP_102612445.1">
    <property type="nucleotide sequence ID" value="NZ_CADIKD010000026.1"/>
</dbReference>
<dbReference type="PANTHER" id="PTHR33336">
    <property type="entry name" value="QUINOL MONOOXYGENASE YGIN-RELATED"/>
    <property type="match status" value="1"/>
</dbReference>
<dbReference type="InterPro" id="IPR050744">
    <property type="entry name" value="AI-2_Isomerase_LsrG"/>
</dbReference>
<dbReference type="PROSITE" id="PS51725">
    <property type="entry name" value="ABM"/>
    <property type="match status" value="1"/>
</dbReference>
<protein>
    <submittedName>
        <fullName evidence="2">Antibiotic biosynthesis monooxygenase</fullName>
    </submittedName>
</protein>
<gene>
    <name evidence="2" type="ORF">C0Z19_24565</name>
</gene>
<dbReference type="Pfam" id="PF03992">
    <property type="entry name" value="ABM"/>
    <property type="match status" value="1"/>
</dbReference>
<dbReference type="AlphaFoldDB" id="A0A2N7VJI7"/>
<dbReference type="GO" id="GO:0004497">
    <property type="term" value="F:monooxygenase activity"/>
    <property type="evidence" value="ECO:0007669"/>
    <property type="project" value="UniProtKB-KW"/>
</dbReference>
<comment type="caution">
    <text evidence="2">The sequence shown here is derived from an EMBL/GenBank/DDBJ whole genome shotgun (WGS) entry which is preliminary data.</text>
</comment>